<feature type="transmembrane region" description="Helical" evidence="1">
    <location>
        <begin position="12"/>
        <end position="29"/>
    </location>
</feature>
<dbReference type="Proteomes" id="UP001597023">
    <property type="component" value="Unassembled WGS sequence"/>
</dbReference>
<name>A0ABW2W5S1_9ACTN</name>
<dbReference type="EMBL" id="JBHTEB010000001">
    <property type="protein sequence ID" value="MFD0312899.1"/>
    <property type="molecule type" value="Genomic_DNA"/>
</dbReference>
<keyword evidence="1" id="KW-0812">Transmembrane</keyword>
<keyword evidence="3" id="KW-1185">Reference proteome</keyword>
<keyword evidence="1" id="KW-1133">Transmembrane helix</keyword>
<gene>
    <name evidence="2" type="ORF">ACFQZ6_01365</name>
</gene>
<proteinExistence type="predicted"/>
<organism evidence="2 3">
    <name type="scientific">Streptomyces flavalbus</name>
    <dbReference type="NCBI Taxonomy" id="2665155"/>
    <lineage>
        <taxon>Bacteria</taxon>
        <taxon>Bacillati</taxon>
        <taxon>Actinomycetota</taxon>
        <taxon>Actinomycetes</taxon>
        <taxon>Kitasatosporales</taxon>
        <taxon>Streptomycetaceae</taxon>
        <taxon>Streptomyces</taxon>
    </lineage>
</organism>
<evidence type="ECO:0000256" key="1">
    <source>
        <dbReference type="SAM" id="Phobius"/>
    </source>
</evidence>
<reference evidence="3" key="1">
    <citation type="journal article" date="2019" name="Int. J. Syst. Evol. Microbiol.">
        <title>The Global Catalogue of Microorganisms (GCM) 10K type strain sequencing project: providing services to taxonomists for standard genome sequencing and annotation.</title>
        <authorList>
            <consortium name="The Broad Institute Genomics Platform"/>
            <consortium name="The Broad Institute Genome Sequencing Center for Infectious Disease"/>
            <person name="Wu L."/>
            <person name="Ma J."/>
        </authorList>
    </citation>
    <scope>NUCLEOTIDE SEQUENCE [LARGE SCALE GENOMIC DNA]</scope>
    <source>
        <strain evidence="3">CGMCC 4.7400</strain>
    </source>
</reference>
<protein>
    <submittedName>
        <fullName evidence="2">Uncharacterized protein</fullName>
    </submittedName>
</protein>
<accession>A0ABW2W5S1</accession>
<sequence>MTTRCAISVEWHQVRVVIVVILVVLGVLTRDQTGTTLIDPLLQVM</sequence>
<keyword evidence="1" id="KW-0472">Membrane</keyword>
<evidence type="ECO:0000313" key="3">
    <source>
        <dbReference type="Proteomes" id="UP001597023"/>
    </source>
</evidence>
<comment type="caution">
    <text evidence="2">The sequence shown here is derived from an EMBL/GenBank/DDBJ whole genome shotgun (WGS) entry which is preliminary data.</text>
</comment>
<evidence type="ECO:0000313" key="2">
    <source>
        <dbReference type="EMBL" id="MFD0312899.1"/>
    </source>
</evidence>
<dbReference type="RefSeq" id="WP_381604480.1">
    <property type="nucleotide sequence ID" value="NZ_JBHTEB010000001.1"/>
</dbReference>